<evidence type="ECO:0000256" key="1">
    <source>
        <dbReference type="SAM" id="MobiDB-lite"/>
    </source>
</evidence>
<dbReference type="Proteomes" id="UP001593833">
    <property type="component" value="Unassembled WGS sequence"/>
</dbReference>
<sequence length="94" mass="10598">MTLRDHEETSLAQWAVFVRGVASNTPESPATLLKAQIRLARKAGLLVPRTMQLVKPQAIDDSPRAENVTRAQATRQEYRQPCTRAESVPQERCR</sequence>
<organism evidence="2 3">
    <name type="scientific">Eiseniibacteriota bacterium</name>
    <dbReference type="NCBI Taxonomy" id="2212470"/>
    <lineage>
        <taxon>Bacteria</taxon>
        <taxon>Candidatus Eiseniibacteriota</taxon>
    </lineage>
</organism>
<proteinExistence type="predicted"/>
<name>A0ABV6YK32_UNCEI</name>
<evidence type="ECO:0000313" key="3">
    <source>
        <dbReference type="Proteomes" id="UP001593833"/>
    </source>
</evidence>
<comment type="caution">
    <text evidence="2">The sequence shown here is derived from an EMBL/GenBank/DDBJ whole genome shotgun (WGS) entry which is preliminary data.</text>
</comment>
<dbReference type="EMBL" id="JBHPKH010000029">
    <property type="protein sequence ID" value="MFC1572688.1"/>
    <property type="molecule type" value="Genomic_DNA"/>
</dbReference>
<accession>A0ABV6YK32</accession>
<protein>
    <submittedName>
        <fullName evidence="2">Uncharacterized protein</fullName>
    </submittedName>
</protein>
<evidence type="ECO:0000313" key="2">
    <source>
        <dbReference type="EMBL" id="MFC1572688.1"/>
    </source>
</evidence>
<feature type="region of interest" description="Disordered" evidence="1">
    <location>
        <begin position="59"/>
        <end position="94"/>
    </location>
</feature>
<gene>
    <name evidence="2" type="ORF">ACFL6M_03715</name>
</gene>
<reference evidence="2 3" key="1">
    <citation type="submission" date="2024-09" db="EMBL/GenBank/DDBJ databases">
        <authorList>
            <person name="D'Angelo T."/>
        </authorList>
    </citation>
    <scope>NUCLEOTIDE SEQUENCE [LARGE SCALE GENOMIC DNA]</scope>
    <source>
        <strain evidence="2">SAG AM-320-E07</strain>
    </source>
</reference>
<keyword evidence="3" id="KW-1185">Reference proteome</keyword>